<keyword evidence="3" id="KW-1185">Reference proteome</keyword>
<evidence type="ECO:0000313" key="3">
    <source>
        <dbReference type="Proteomes" id="UP000286921"/>
    </source>
</evidence>
<dbReference type="InterPro" id="IPR016169">
    <property type="entry name" value="FAD-bd_PCMH_sub2"/>
</dbReference>
<dbReference type="Proteomes" id="UP000286921">
    <property type="component" value="Unassembled WGS sequence"/>
</dbReference>
<protein>
    <submittedName>
        <fullName evidence="2">Uncharacterized FAD-linked oxidoreductase ARB_02478</fullName>
    </submittedName>
</protein>
<sequence>MPGLSLPALLVTLAIIPLAIWLRYPLSFPSSSSLFLASPMTPAGPHTQQSLAGPTLMTEVLVPELDALSLPGESSSAYLNEADSSTPHWQKAFYGAPYTRLHTMKEKYDPEQVFYGRTAVESERRFEKADGRLCQAA</sequence>
<dbReference type="GO" id="GO:0016491">
    <property type="term" value="F:oxidoreductase activity"/>
    <property type="evidence" value="ECO:0007669"/>
    <property type="project" value="InterPro"/>
</dbReference>
<dbReference type="EMBL" id="BDHI01000015">
    <property type="protein sequence ID" value="GCB23813.1"/>
    <property type="molecule type" value="Genomic_DNA"/>
</dbReference>
<feature type="domain" description="Berberine/berberine-like" evidence="1">
    <location>
        <begin position="77"/>
        <end position="120"/>
    </location>
</feature>
<dbReference type="STRING" id="105351.A0A401KWY1"/>
<name>A0A401KWY1_ASPAW</name>
<reference evidence="2 3" key="1">
    <citation type="submission" date="2016-09" db="EMBL/GenBank/DDBJ databases">
        <title>Aspergillus awamori IFM 58123T.</title>
        <authorList>
            <person name="Kusuya Y."/>
            <person name="Shimizu M."/>
            <person name="Takahashi H."/>
            <person name="Yaguchi T."/>
        </authorList>
    </citation>
    <scope>NUCLEOTIDE SEQUENCE [LARGE SCALE GENOMIC DNA]</scope>
    <source>
        <strain evidence="2 3">IFM 58123</strain>
    </source>
</reference>
<dbReference type="Gene3D" id="3.40.462.20">
    <property type="match status" value="1"/>
</dbReference>
<proteinExistence type="predicted"/>
<organism evidence="2 3">
    <name type="scientific">Aspergillus awamori</name>
    <name type="common">Black koji mold</name>
    <dbReference type="NCBI Taxonomy" id="105351"/>
    <lineage>
        <taxon>Eukaryota</taxon>
        <taxon>Fungi</taxon>
        <taxon>Dikarya</taxon>
        <taxon>Ascomycota</taxon>
        <taxon>Pezizomycotina</taxon>
        <taxon>Eurotiomycetes</taxon>
        <taxon>Eurotiomycetidae</taxon>
        <taxon>Eurotiales</taxon>
        <taxon>Aspergillaceae</taxon>
        <taxon>Aspergillus</taxon>
    </lineage>
</organism>
<dbReference type="AlphaFoldDB" id="A0A401KWY1"/>
<comment type="caution">
    <text evidence="2">The sequence shown here is derived from an EMBL/GenBank/DDBJ whole genome shotgun (WGS) entry which is preliminary data.</text>
</comment>
<evidence type="ECO:0000313" key="2">
    <source>
        <dbReference type="EMBL" id="GCB23813.1"/>
    </source>
</evidence>
<dbReference type="Gene3D" id="3.30.465.10">
    <property type="match status" value="1"/>
</dbReference>
<dbReference type="InterPro" id="IPR012951">
    <property type="entry name" value="BBE"/>
</dbReference>
<dbReference type="GO" id="GO:0050660">
    <property type="term" value="F:flavin adenine dinucleotide binding"/>
    <property type="evidence" value="ECO:0007669"/>
    <property type="project" value="InterPro"/>
</dbReference>
<dbReference type="Pfam" id="PF08031">
    <property type="entry name" value="BBE"/>
    <property type="match status" value="1"/>
</dbReference>
<gene>
    <name evidence="2" type="ORF">AAWM_06698</name>
</gene>
<accession>A0A401KWY1</accession>
<evidence type="ECO:0000259" key="1">
    <source>
        <dbReference type="Pfam" id="PF08031"/>
    </source>
</evidence>